<accession>A0A8H4PPW2</accession>
<sequence length="114" mass="12054">MSGKSCDETQVLQQQPTGSVVGKGNKKAPMRNPRLWPPAISLSVPSINLVTVFSSRQEWQSVKAAESRHQTRYETLHRLGQGKGADQDGNASIGRHREPLDGGAGVGSGSCSGG</sequence>
<gene>
    <name evidence="2" type="ORF">G6O67_004638</name>
</gene>
<keyword evidence="3" id="KW-1185">Reference proteome</keyword>
<dbReference type="EMBL" id="JAAVMX010000005">
    <property type="protein sequence ID" value="KAF4508231.1"/>
    <property type="molecule type" value="Genomic_DNA"/>
</dbReference>
<feature type="region of interest" description="Disordered" evidence="1">
    <location>
        <begin position="75"/>
        <end position="114"/>
    </location>
</feature>
<evidence type="ECO:0000313" key="3">
    <source>
        <dbReference type="Proteomes" id="UP000557566"/>
    </source>
</evidence>
<feature type="compositionally biased region" description="Polar residues" evidence="1">
    <location>
        <begin position="8"/>
        <end position="18"/>
    </location>
</feature>
<evidence type="ECO:0000313" key="2">
    <source>
        <dbReference type="EMBL" id="KAF4508231.1"/>
    </source>
</evidence>
<comment type="caution">
    <text evidence="2">The sequence shown here is derived from an EMBL/GenBank/DDBJ whole genome shotgun (WGS) entry which is preliminary data.</text>
</comment>
<organism evidence="2 3">
    <name type="scientific">Ophiocordyceps sinensis</name>
    <dbReference type="NCBI Taxonomy" id="72228"/>
    <lineage>
        <taxon>Eukaryota</taxon>
        <taxon>Fungi</taxon>
        <taxon>Dikarya</taxon>
        <taxon>Ascomycota</taxon>
        <taxon>Pezizomycotina</taxon>
        <taxon>Sordariomycetes</taxon>
        <taxon>Hypocreomycetidae</taxon>
        <taxon>Hypocreales</taxon>
        <taxon>Ophiocordycipitaceae</taxon>
        <taxon>Ophiocordyceps</taxon>
    </lineage>
</organism>
<feature type="compositionally biased region" description="Gly residues" evidence="1">
    <location>
        <begin position="102"/>
        <end position="114"/>
    </location>
</feature>
<evidence type="ECO:0000256" key="1">
    <source>
        <dbReference type="SAM" id="MobiDB-lite"/>
    </source>
</evidence>
<dbReference type="AlphaFoldDB" id="A0A8H4PPW2"/>
<dbReference type="Proteomes" id="UP000557566">
    <property type="component" value="Unassembled WGS sequence"/>
</dbReference>
<proteinExistence type="predicted"/>
<feature type="region of interest" description="Disordered" evidence="1">
    <location>
        <begin position="1"/>
        <end position="39"/>
    </location>
</feature>
<name>A0A8H4PPW2_9HYPO</name>
<protein>
    <submittedName>
        <fullName evidence="2">Uncharacterized protein</fullName>
    </submittedName>
</protein>
<reference evidence="2 3" key="1">
    <citation type="journal article" date="2020" name="Genome Biol. Evol.">
        <title>A new high-quality draft genome assembly of the Chinese cordyceps Ophiocordyceps sinensis.</title>
        <authorList>
            <person name="Shu R."/>
            <person name="Zhang J."/>
            <person name="Meng Q."/>
            <person name="Zhang H."/>
            <person name="Zhou G."/>
            <person name="Li M."/>
            <person name="Wu P."/>
            <person name="Zhao Y."/>
            <person name="Chen C."/>
            <person name="Qin Q."/>
        </authorList>
    </citation>
    <scope>NUCLEOTIDE SEQUENCE [LARGE SCALE GENOMIC DNA]</scope>
    <source>
        <strain evidence="2 3">IOZ07</strain>
    </source>
</reference>